<sequence length="213" mass="22233">MTSRFNTVLSAVLVIGCSGTSPETEGATDDTLPANAAGVVFGQAPAAVGGIPSVIMLSPAPGEDNSAPVFEPNPVIDQFGLVFSPSILLIGMGQSVTFTNSESLAHNVNLRQIETDAMVLNVDTDPTESAQYTFDESGGYDVRCDVHPGMTAFVFASPTPYTVFADLDGNFALSDVPPGSYTLTVWSTDEALNSERTVEVGEGRTEFDAGPVS</sequence>
<dbReference type="InterPro" id="IPR008972">
    <property type="entry name" value="Cupredoxin"/>
</dbReference>
<evidence type="ECO:0000256" key="1">
    <source>
        <dbReference type="ARBA" id="ARBA00022723"/>
    </source>
</evidence>
<feature type="domain" description="Rhamnogalacturonan lyase" evidence="4">
    <location>
        <begin position="161"/>
        <end position="205"/>
    </location>
</feature>
<dbReference type="SUPFAM" id="SSF49452">
    <property type="entry name" value="Starch-binding domain-like"/>
    <property type="match status" value="1"/>
</dbReference>
<evidence type="ECO:0008006" key="6">
    <source>
        <dbReference type="Google" id="ProtNLM"/>
    </source>
</evidence>
<accession>A0A381QEL0</accession>
<gene>
    <name evidence="5" type="ORF">METZ01_LOCUS29693</name>
</gene>
<dbReference type="GO" id="GO:0005507">
    <property type="term" value="F:copper ion binding"/>
    <property type="evidence" value="ECO:0007669"/>
    <property type="project" value="InterPro"/>
</dbReference>
<dbReference type="PROSITE" id="PS51257">
    <property type="entry name" value="PROKAR_LIPOPROTEIN"/>
    <property type="match status" value="1"/>
</dbReference>
<evidence type="ECO:0000313" key="5">
    <source>
        <dbReference type="EMBL" id="SUZ76839.1"/>
    </source>
</evidence>
<evidence type="ECO:0000256" key="2">
    <source>
        <dbReference type="ARBA" id="ARBA00023008"/>
    </source>
</evidence>
<dbReference type="Pfam" id="PF14686">
    <property type="entry name" value="fn3_3"/>
    <property type="match status" value="1"/>
</dbReference>
<dbReference type="EMBL" id="UINC01001294">
    <property type="protein sequence ID" value="SUZ76839.1"/>
    <property type="molecule type" value="Genomic_DNA"/>
</dbReference>
<dbReference type="InterPro" id="IPR000923">
    <property type="entry name" value="BlueCu_1"/>
</dbReference>
<evidence type="ECO:0000259" key="4">
    <source>
        <dbReference type="Pfam" id="PF14686"/>
    </source>
</evidence>
<dbReference type="SUPFAM" id="SSF49503">
    <property type="entry name" value="Cupredoxins"/>
    <property type="match status" value="1"/>
</dbReference>
<dbReference type="InterPro" id="IPR013784">
    <property type="entry name" value="Carb-bd-like_fold"/>
</dbReference>
<proteinExistence type="predicted"/>
<keyword evidence="1" id="KW-0479">Metal-binding</keyword>
<organism evidence="5">
    <name type="scientific">marine metagenome</name>
    <dbReference type="NCBI Taxonomy" id="408172"/>
    <lineage>
        <taxon>unclassified sequences</taxon>
        <taxon>metagenomes</taxon>
        <taxon>ecological metagenomes</taxon>
    </lineage>
</organism>
<protein>
    <recommendedName>
        <fullName evidence="6">Blue (type 1) copper domain-containing protein</fullName>
    </recommendedName>
</protein>
<dbReference type="GO" id="GO:0030246">
    <property type="term" value="F:carbohydrate binding"/>
    <property type="evidence" value="ECO:0007669"/>
    <property type="project" value="InterPro"/>
</dbReference>
<keyword evidence="2" id="KW-0186">Copper</keyword>
<dbReference type="AlphaFoldDB" id="A0A381QEL0"/>
<feature type="domain" description="Blue (type 1) copper" evidence="3">
    <location>
        <begin position="77"/>
        <end position="152"/>
    </location>
</feature>
<name>A0A381QEL0_9ZZZZ</name>
<dbReference type="GO" id="GO:0009055">
    <property type="term" value="F:electron transfer activity"/>
    <property type="evidence" value="ECO:0007669"/>
    <property type="project" value="InterPro"/>
</dbReference>
<dbReference type="Gene3D" id="2.60.40.420">
    <property type="entry name" value="Cupredoxins - blue copper proteins"/>
    <property type="match status" value="1"/>
</dbReference>
<dbReference type="Pfam" id="PF00127">
    <property type="entry name" value="Copper-bind"/>
    <property type="match status" value="1"/>
</dbReference>
<reference evidence="5" key="1">
    <citation type="submission" date="2018-05" db="EMBL/GenBank/DDBJ databases">
        <authorList>
            <person name="Lanie J.A."/>
            <person name="Ng W.-L."/>
            <person name="Kazmierczak K.M."/>
            <person name="Andrzejewski T.M."/>
            <person name="Davidsen T.M."/>
            <person name="Wayne K.J."/>
            <person name="Tettelin H."/>
            <person name="Glass J.I."/>
            <person name="Rusch D."/>
            <person name="Podicherti R."/>
            <person name="Tsui H.-C.T."/>
            <person name="Winkler M.E."/>
        </authorList>
    </citation>
    <scope>NUCLEOTIDE SEQUENCE</scope>
</reference>
<evidence type="ECO:0000259" key="3">
    <source>
        <dbReference type="Pfam" id="PF00127"/>
    </source>
</evidence>
<dbReference type="InterPro" id="IPR029413">
    <property type="entry name" value="RG-lyase_II"/>
</dbReference>